<sequence length="453" mass="47191">MNRSATLYTVLSVLCLLGGGAGCSDEAGPMEEMPSEIVPDSGTPTRDDAGTPDRDAGTPDRDAGTPDAGASDGGTDAGTLDAGTADGGVVIPQDGGTQVTGTMPVRLTLAGSPYRVVGNAQYVVTIPKGQTTTVEPGVVIDFKGNPAVTNADVRDGAQDVMNHQNGRVELRVYGRILVQGTASAPVTLTSTNPHGWWGMNFFGAQSKGDGDPVFQHMVFEKVRKNEYNGDRDRTRGALWAYYPGPVTIEHSLFRDNESSGACGALDLMFTDGSVVTDTVFENNRTRDIDRFATGDGATSAGGAMCVTHGRNSIVRGNTFRNNTLSAFRGSQSNALQPRAYEVWPNGTNHYDLGGGGALHYFQPDNDLIENNRFENNAAVRGPGAAIYLEDVPNTGATLRGNTFTGNQGGAGGVIVCNRGSGNATELVLGAGNTFSGNTVNGAAAPQVTGDCAR</sequence>
<protein>
    <submittedName>
        <fullName evidence="4">Right-handed parallel beta-helix repeat-containing protein</fullName>
    </submittedName>
</protein>
<dbReference type="AlphaFoldDB" id="A0A3A8QKY0"/>
<feature type="compositionally biased region" description="Low complexity" evidence="1">
    <location>
        <begin position="77"/>
        <end position="88"/>
    </location>
</feature>
<name>A0A3A8QKY0_9BACT</name>
<evidence type="ECO:0000313" key="5">
    <source>
        <dbReference type="Proteomes" id="UP000267003"/>
    </source>
</evidence>
<dbReference type="InterPro" id="IPR012334">
    <property type="entry name" value="Pectin_lyas_fold"/>
</dbReference>
<feature type="signal peptide" evidence="2">
    <location>
        <begin position="1"/>
        <end position="23"/>
    </location>
</feature>
<dbReference type="InterPro" id="IPR006626">
    <property type="entry name" value="PbH1"/>
</dbReference>
<proteinExistence type="predicted"/>
<keyword evidence="5" id="KW-1185">Reference proteome</keyword>
<dbReference type="InterPro" id="IPR011050">
    <property type="entry name" value="Pectin_lyase_fold/virulence"/>
</dbReference>
<gene>
    <name evidence="4" type="ORF">D7W81_14595</name>
</gene>
<evidence type="ECO:0000256" key="1">
    <source>
        <dbReference type="SAM" id="MobiDB-lite"/>
    </source>
</evidence>
<accession>A0A3A8QKY0</accession>
<dbReference type="OrthoDB" id="5379146at2"/>
<dbReference type="SUPFAM" id="SSF51126">
    <property type="entry name" value="Pectin lyase-like"/>
    <property type="match status" value="1"/>
</dbReference>
<dbReference type="EMBL" id="RAWK01000076">
    <property type="protein sequence ID" value="RKH67025.1"/>
    <property type="molecule type" value="Genomic_DNA"/>
</dbReference>
<feature type="region of interest" description="Disordered" evidence="1">
    <location>
        <begin position="25"/>
        <end position="101"/>
    </location>
</feature>
<feature type="chain" id="PRO_5017443449" evidence="2">
    <location>
        <begin position="24"/>
        <end position="453"/>
    </location>
</feature>
<feature type="domain" description="Right handed beta helix" evidence="3">
    <location>
        <begin position="252"/>
        <end position="438"/>
    </location>
</feature>
<dbReference type="PROSITE" id="PS51257">
    <property type="entry name" value="PROKAR_LIPOPROTEIN"/>
    <property type="match status" value="1"/>
</dbReference>
<evidence type="ECO:0000313" key="4">
    <source>
        <dbReference type="EMBL" id="RKH67025.1"/>
    </source>
</evidence>
<evidence type="ECO:0000256" key="2">
    <source>
        <dbReference type="SAM" id="SignalP"/>
    </source>
</evidence>
<dbReference type="Proteomes" id="UP000267003">
    <property type="component" value="Unassembled WGS sequence"/>
</dbReference>
<reference evidence="5" key="1">
    <citation type="submission" date="2018-09" db="EMBL/GenBank/DDBJ databases">
        <authorList>
            <person name="Livingstone P.G."/>
            <person name="Whitworth D.E."/>
        </authorList>
    </citation>
    <scope>NUCLEOTIDE SEQUENCE [LARGE SCALE GENOMIC DNA]</scope>
    <source>
        <strain evidence="5">AB050A</strain>
    </source>
</reference>
<comment type="caution">
    <text evidence="4">The sequence shown here is derived from an EMBL/GenBank/DDBJ whole genome shotgun (WGS) entry which is preliminary data.</text>
</comment>
<dbReference type="RefSeq" id="WP_120555982.1">
    <property type="nucleotide sequence ID" value="NZ_RAWK01000076.1"/>
</dbReference>
<dbReference type="InterPro" id="IPR039448">
    <property type="entry name" value="Beta_helix"/>
</dbReference>
<evidence type="ECO:0000259" key="3">
    <source>
        <dbReference type="Pfam" id="PF13229"/>
    </source>
</evidence>
<organism evidence="4 5">
    <name type="scientific">Corallococcus aberystwythensis</name>
    <dbReference type="NCBI Taxonomy" id="2316722"/>
    <lineage>
        <taxon>Bacteria</taxon>
        <taxon>Pseudomonadati</taxon>
        <taxon>Myxococcota</taxon>
        <taxon>Myxococcia</taxon>
        <taxon>Myxococcales</taxon>
        <taxon>Cystobacterineae</taxon>
        <taxon>Myxococcaceae</taxon>
        <taxon>Corallococcus</taxon>
    </lineage>
</organism>
<dbReference type="Gene3D" id="2.160.20.10">
    <property type="entry name" value="Single-stranded right-handed beta-helix, Pectin lyase-like"/>
    <property type="match status" value="1"/>
</dbReference>
<dbReference type="Pfam" id="PF13229">
    <property type="entry name" value="Beta_helix"/>
    <property type="match status" value="1"/>
</dbReference>
<feature type="compositionally biased region" description="Basic and acidic residues" evidence="1">
    <location>
        <begin position="45"/>
        <end position="64"/>
    </location>
</feature>
<dbReference type="SMART" id="SM00710">
    <property type="entry name" value="PbH1"/>
    <property type="match status" value="4"/>
</dbReference>
<keyword evidence="2" id="KW-0732">Signal</keyword>